<dbReference type="InterPro" id="IPR004119">
    <property type="entry name" value="EcKL"/>
</dbReference>
<dbReference type="Gene3D" id="3.90.1200.10">
    <property type="match status" value="1"/>
</dbReference>
<dbReference type="SMART" id="SM00587">
    <property type="entry name" value="CHK"/>
    <property type="match status" value="1"/>
</dbReference>
<feature type="non-terminal residue" evidence="3">
    <location>
        <position position="1"/>
    </location>
</feature>
<proteinExistence type="predicted"/>
<feature type="domain" description="CHK kinase-like" evidence="2">
    <location>
        <begin position="177"/>
        <end position="372"/>
    </location>
</feature>
<feature type="signal peptide" evidence="1">
    <location>
        <begin position="1"/>
        <end position="22"/>
    </location>
</feature>
<evidence type="ECO:0000313" key="3">
    <source>
        <dbReference type="EMBL" id="JAD10112.1"/>
    </source>
</evidence>
<dbReference type="EMBL" id="GBXI01004180">
    <property type="protein sequence ID" value="JAD10112.1"/>
    <property type="molecule type" value="Transcribed_RNA"/>
</dbReference>
<dbReference type="InterPro" id="IPR015897">
    <property type="entry name" value="CHK_kinase-like"/>
</dbReference>
<dbReference type="PANTHER" id="PTHR11012">
    <property type="entry name" value="PROTEIN KINASE-LIKE DOMAIN-CONTAINING"/>
    <property type="match status" value="1"/>
</dbReference>
<sequence>FCRLVVASINVSLLSRLFSVVAYFLKLQQGGKSEKMAPNNNKNYNADELEAPAWLNDEFFTKVLLNFETDAKDLQLRKTELSPATLKGDHYASVMFRATVEYKCDGEVKTKRMIMKIMPSQEGHKKEMFEESTIFETEIGMYTKVIPRFEQILRDIGDDTVLKAPILFYELSPRKIIIFEDIVPLGYEVLRGRCVNNEEIKLAYLKLAKWHAISYKINFEEPEYFESYRQGLLTMPKIEENVFMSQAIDLLIQQVETMPRLQNYLPHLKSIRNKLFKGAINSFKEYQEARKANAYYVLCHGDFHNKNMMFKHDPSSGKLLDVMLLDYQLSYVGPMINDLIYSYYMLLDSEHREDFPQWMYFYFTHFKETLQKIGFEGPLPKLVDLHEQRTQQKYFELFLLITFLPAWMAFRDGDTGPDEIMSSDDTRKQIYARTDFLEELEKLLPKYLHLGYFEDD</sequence>
<dbReference type="InterPro" id="IPR011009">
    <property type="entry name" value="Kinase-like_dom_sf"/>
</dbReference>
<protein>
    <submittedName>
        <fullName evidence="3">Beta-myrcene/(E)-beta-ocimene synthase 1, chloroplastic</fullName>
    </submittedName>
</protein>
<feature type="chain" id="PRO_5001994914" evidence="1">
    <location>
        <begin position="23"/>
        <end position="456"/>
    </location>
</feature>
<dbReference type="AlphaFoldDB" id="A0A0A1XGM3"/>
<accession>A0A0A1XGM3</accession>
<dbReference type="PANTHER" id="PTHR11012:SF12">
    <property type="entry name" value="CHK KINASE-LIKE DOMAIN-CONTAINING PROTEIN-RELATED"/>
    <property type="match status" value="1"/>
</dbReference>
<organism evidence="3">
    <name type="scientific">Zeugodacus cucurbitae</name>
    <name type="common">Melon fruit fly</name>
    <name type="synonym">Bactrocera cucurbitae</name>
    <dbReference type="NCBI Taxonomy" id="28588"/>
    <lineage>
        <taxon>Eukaryota</taxon>
        <taxon>Metazoa</taxon>
        <taxon>Ecdysozoa</taxon>
        <taxon>Arthropoda</taxon>
        <taxon>Hexapoda</taxon>
        <taxon>Insecta</taxon>
        <taxon>Pterygota</taxon>
        <taxon>Neoptera</taxon>
        <taxon>Endopterygota</taxon>
        <taxon>Diptera</taxon>
        <taxon>Brachycera</taxon>
        <taxon>Muscomorpha</taxon>
        <taxon>Tephritoidea</taxon>
        <taxon>Tephritidae</taxon>
        <taxon>Zeugodacus</taxon>
        <taxon>Zeugodacus</taxon>
    </lineage>
</organism>
<reference evidence="3" key="1">
    <citation type="submission" date="2014-11" db="EMBL/GenBank/DDBJ databases">
        <authorList>
            <person name="Geib S."/>
        </authorList>
    </citation>
    <scope>NUCLEOTIDE SEQUENCE</scope>
</reference>
<reference evidence="3" key="2">
    <citation type="journal article" date="2015" name="Gigascience">
        <title>Reconstructing a comprehensive transcriptome assembly of a white-pupal translocated strain of the pest fruit fly Bactrocera cucurbitae.</title>
        <authorList>
            <person name="Sim S.B."/>
            <person name="Calla B."/>
            <person name="Hall B."/>
            <person name="DeRego T."/>
            <person name="Geib S.M."/>
        </authorList>
    </citation>
    <scope>NUCLEOTIDE SEQUENCE</scope>
</reference>
<gene>
    <name evidence="3" type="primary">TPS10</name>
    <name evidence="3" type="ORF">g.3446</name>
</gene>
<evidence type="ECO:0000259" key="2">
    <source>
        <dbReference type="SMART" id="SM00587"/>
    </source>
</evidence>
<dbReference type="SUPFAM" id="SSF56112">
    <property type="entry name" value="Protein kinase-like (PK-like)"/>
    <property type="match status" value="1"/>
</dbReference>
<name>A0A0A1XGM3_ZEUCU</name>
<dbReference type="Pfam" id="PF02958">
    <property type="entry name" value="EcKL"/>
    <property type="match status" value="1"/>
</dbReference>
<keyword evidence="1" id="KW-0732">Signal</keyword>
<evidence type="ECO:0000256" key="1">
    <source>
        <dbReference type="SAM" id="SignalP"/>
    </source>
</evidence>